<evidence type="ECO:0000313" key="3">
    <source>
        <dbReference type="Proteomes" id="UP000518300"/>
    </source>
</evidence>
<comment type="caution">
    <text evidence="2">The sequence shown here is derived from an EMBL/GenBank/DDBJ whole genome shotgun (WGS) entry which is preliminary data.</text>
</comment>
<dbReference type="InterPro" id="IPR014030">
    <property type="entry name" value="Ketoacyl_synth_N"/>
</dbReference>
<dbReference type="Pfam" id="PF00109">
    <property type="entry name" value="ketoacyl-synt"/>
    <property type="match status" value="1"/>
</dbReference>
<dbReference type="RefSeq" id="WP_169345901.1">
    <property type="nucleotide sequence ID" value="NZ_JABBJJ010000073.1"/>
</dbReference>
<accession>A0A848LEG0</accession>
<dbReference type="AlphaFoldDB" id="A0A848LEG0"/>
<sequence>MGIDVKISAVGARTPVGLSAESAAAAVRARISRIAEHPVLMDGSGKPLTCASDSLLEFAVQGSARLAAMAASSLQEVLEKIQWEAPLETVVPVYLALPELRPGFKAGDAEAVLNAIQKIELRGKARLDVEVLCEGHAGALRALELAMNRMSGHMCDLCIVGGVDSYLDAETLEWLEEGRKVARQGTRDGFIPGEAAGMIALTTRTSRSRLRLPSLATLRSVATAHEARPMNSDEGALGEALSNVIARVTRGLATPAESLDNIYCDINGERYRSDEWGFVLLRQPRVFRDASAYTSAVRSWGDVGAATAALNCVLAVQAWQRAYARGPRALVAGSSISGLRGSAILLQEKGV</sequence>
<organism evidence="2 3">
    <name type="scientific">Pyxidicoccus fallax</name>
    <dbReference type="NCBI Taxonomy" id="394095"/>
    <lineage>
        <taxon>Bacteria</taxon>
        <taxon>Pseudomonadati</taxon>
        <taxon>Myxococcota</taxon>
        <taxon>Myxococcia</taxon>
        <taxon>Myxococcales</taxon>
        <taxon>Cystobacterineae</taxon>
        <taxon>Myxococcaceae</taxon>
        <taxon>Pyxidicoccus</taxon>
    </lineage>
</organism>
<dbReference type="Gene3D" id="3.40.47.10">
    <property type="match status" value="1"/>
</dbReference>
<keyword evidence="3" id="KW-1185">Reference proteome</keyword>
<dbReference type="Proteomes" id="UP000518300">
    <property type="component" value="Unassembled WGS sequence"/>
</dbReference>
<protein>
    <recommendedName>
        <fullName evidence="1">Beta-ketoacyl synthase-like N-terminal domain-containing protein</fullName>
    </recommendedName>
</protein>
<dbReference type="EMBL" id="JABBJJ010000073">
    <property type="protein sequence ID" value="NMO16612.1"/>
    <property type="molecule type" value="Genomic_DNA"/>
</dbReference>
<proteinExistence type="predicted"/>
<evidence type="ECO:0000313" key="2">
    <source>
        <dbReference type="EMBL" id="NMO16612.1"/>
    </source>
</evidence>
<feature type="domain" description="Beta-ketoacyl synthase-like N-terminal" evidence="1">
    <location>
        <begin position="138"/>
        <end position="203"/>
    </location>
</feature>
<name>A0A848LEG0_9BACT</name>
<gene>
    <name evidence="2" type="ORF">HG543_17355</name>
</gene>
<evidence type="ECO:0000259" key="1">
    <source>
        <dbReference type="Pfam" id="PF00109"/>
    </source>
</evidence>
<reference evidence="2 3" key="1">
    <citation type="submission" date="2020-04" db="EMBL/GenBank/DDBJ databases">
        <title>Draft genome of Pyxidicoccus fallax type strain.</title>
        <authorList>
            <person name="Whitworth D.E."/>
        </authorList>
    </citation>
    <scope>NUCLEOTIDE SEQUENCE [LARGE SCALE GENOMIC DNA]</scope>
    <source>
        <strain evidence="2 3">DSM 14698</strain>
    </source>
</reference>
<dbReference type="GO" id="GO:0016746">
    <property type="term" value="F:acyltransferase activity"/>
    <property type="evidence" value="ECO:0007669"/>
    <property type="project" value="InterPro"/>
</dbReference>
<dbReference type="InterPro" id="IPR016039">
    <property type="entry name" value="Thiolase-like"/>
</dbReference>
<dbReference type="SUPFAM" id="SSF53901">
    <property type="entry name" value="Thiolase-like"/>
    <property type="match status" value="2"/>
</dbReference>